<dbReference type="InterPro" id="IPR006439">
    <property type="entry name" value="HAD-SF_hydro_IA"/>
</dbReference>
<dbReference type="NCBIfam" id="TIGR01549">
    <property type="entry name" value="HAD-SF-IA-v1"/>
    <property type="match status" value="1"/>
</dbReference>
<dbReference type="PRINTS" id="PR00413">
    <property type="entry name" value="HADHALOGNASE"/>
</dbReference>
<evidence type="ECO:0000256" key="2">
    <source>
        <dbReference type="ARBA" id="ARBA00004818"/>
    </source>
</evidence>
<dbReference type="InterPro" id="IPR036412">
    <property type="entry name" value="HAD-like_sf"/>
</dbReference>
<dbReference type="SUPFAM" id="SSF56784">
    <property type="entry name" value="HAD-like"/>
    <property type="match status" value="1"/>
</dbReference>
<evidence type="ECO:0000256" key="1">
    <source>
        <dbReference type="ARBA" id="ARBA00000830"/>
    </source>
</evidence>
<sequence length="241" mass="24766">MKTDAAGAGGRAIDGLLFDKDGTLFDFHGTWGVWAGGVIEHLSGGDAGRAADLARAIHYDLGARQFHDTSPAIAGTNREVAELLADCLPGAEAGRIETYLMTSSATAPLVPVLDLVDFIAGLRARGLRLGVMTNDAEFSARAHLAASGIGEAFDFIAGFDSGHGAKPDAAPLLAFARAEGLAPERVAMVGDSTHDLVAGRAAGMVTVAVLTGTAPEAELAPYADVVLPDIGYLPAWLDSRG</sequence>
<dbReference type="InterPro" id="IPR050155">
    <property type="entry name" value="HAD-like_hydrolase_sf"/>
</dbReference>
<dbReference type="EC" id="3.1.3.18" evidence="4"/>
<dbReference type="InterPro" id="IPR023214">
    <property type="entry name" value="HAD_sf"/>
</dbReference>
<dbReference type="AlphaFoldDB" id="A3SMA6"/>
<organism evidence="5 6">
    <name type="scientific">Roseovarius nubinhibens (strain ATCC BAA-591 / DSM 15170 / ISM)</name>
    <dbReference type="NCBI Taxonomy" id="89187"/>
    <lineage>
        <taxon>Bacteria</taxon>
        <taxon>Pseudomonadati</taxon>
        <taxon>Pseudomonadota</taxon>
        <taxon>Alphaproteobacteria</taxon>
        <taxon>Rhodobacterales</taxon>
        <taxon>Roseobacteraceae</taxon>
        <taxon>Roseovarius</taxon>
    </lineage>
</organism>
<dbReference type="SFLD" id="SFLDS00003">
    <property type="entry name" value="Haloacid_Dehalogenase"/>
    <property type="match status" value="1"/>
</dbReference>
<reference evidence="5 6" key="1">
    <citation type="submission" date="2005-12" db="EMBL/GenBank/DDBJ databases">
        <authorList>
            <person name="Moran M.A."/>
            <person name="Ferriera S."/>
            <person name="Johnson J."/>
            <person name="Kravitz S."/>
            <person name="Halpern A."/>
            <person name="Remington K."/>
            <person name="Beeson K."/>
            <person name="Tran B."/>
            <person name="Rogers Y.-H."/>
            <person name="Friedman R."/>
            <person name="Venter J.C."/>
        </authorList>
    </citation>
    <scope>NUCLEOTIDE SEQUENCE [LARGE SCALE GENOMIC DNA]</scope>
    <source>
        <strain evidence="6">ATCC BAA-591 / DSM 15170 / ISM</strain>
    </source>
</reference>
<comment type="caution">
    <text evidence="5">The sequence shown here is derived from an EMBL/GenBank/DDBJ whole genome shotgun (WGS) entry which is preliminary data.</text>
</comment>
<protein>
    <recommendedName>
        <fullName evidence="4">phosphoglycolate phosphatase</fullName>
        <ecNumber evidence="4">3.1.3.18</ecNumber>
    </recommendedName>
</protein>
<dbReference type="STRING" id="89187.ISM_12005"/>
<comment type="similarity">
    <text evidence="3">Belongs to the HAD-like hydrolase superfamily. CbbY/CbbZ/Gph/YieH family.</text>
</comment>
<dbReference type="GO" id="GO:0008967">
    <property type="term" value="F:phosphoglycolate phosphatase activity"/>
    <property type="evidence" value="ECO:0007669"/>
    <property type="project" value="UniProtKB-EC"/>
</dbReference>
<dbReference type="EMBL" id="AALY01000002">
    <property type="protein sequence ID" value="EAP75585.1"/>
    <property type="molecule type" value="Genomic_DNA"/>
</dbReference>
<comment type="catalytic activity">
    <reaction evidence="1">
        <text>2-phosphoglycolate + H2O = glycolate + phosphate</text>
        <dbReference type="Rhea" id="RHEA:14369"/>
        <dbReference type="ChEBI" id="CHEBI:15377"/>
        <dbReference type="ChEBI" id="CHEBI:29805"/>
        <dbReference type="ChEBI" id="CHEBI:43474"/>
        <dbReference type="ChEBI" id="CHEBI:58033"/>
        <dbReference type="EC" id="3.1.3.18"/>
    </reaction>
</comment>
<name>A3SMA6_ROSNI</name>
<dbReference type="Proteomes" id="UP000005954">
    <property type="component" value="Unassembled WGS sequence"/>
</dbReference>
<evidence type="ECO:0000256" key="3">
    <source>
        <dbReference type="ARBA" id="ARBA00006171"/>
    </source>
</evidence>
<dbReference type="InterPro" id="IPR023198">
    <property type="entry name" value="PGP-like_dom2"/>
</dbReference>
<dbReference type="HOGENOM" id="CLU_045011_19_1_5"/>
<dbReference type="Gene3D" id="1.10.150.240">
    <property type="entry name" value="Putative phosphatase, domain 2"/>
    <property type="match status" value="1"/>
</dbReference>
<gene>
    <name evidence="5" type="ORF">ISM_12005</name>
</gene>
<keyword evidence="5" id="KW-0378">Hydrolase</keyword>
<evidence type="ECO:0000313" key="5">
    <source>
        <dbReference type="EMBL" id="EAP75585.1"/>
    </source>
</evidence>
<dbReference type="Pfam" id="PF00702">
    <property type="entry name" value="Hydrolase"/>
    <property type="match status" value="1"/>
</dbReference>
<dbReference type="OrthoDB" id="9797743at2"/>
<dbReference type="PANTHER" id="PTHR43434:SF1">
    <property type="entry name" value="PHOSPHOGLYCOLATE PHOSPHATASE"/>
    <property type="match status" value="1"/>
</dbReference>
<proteinExistence type="inferred from homology"/>
<dbReference type="eggNOG" id="COG0546">
    <property type="taxonomic scope" value="Bacteria"/>
</dbReference>
<dbReference type="Gene3D" id="3.40.50.1000">
    <property type="entry name" value="HAD superfamily/HAD-like"/>
    <property type="match status" value="1"/>
</dbReference>
<dbReference type="GO" id="GO:0006281">
    <property type="term" value="P:DNA repair"/>
    <property type="evidence" value="ECO:0007669"/>
    <property type="project" value="TreeGrafter"/>
</dbReference>
<evidence type="ECO:0000313" key="6">
    <source>
        <dbReference type="Proteomes" id="UP000005954"/>
    </source>
</evidence>
<evidence type="ECO:0000256" key="4">
    <source>
        <dbReference type="ARBA" id="ARBA00013078"/>
    </source>
</evidence>
<dbReference type="SFLD" id="SFLDG01129">
    <property type="entry name" value="C1.5:_HAD__Beta-PGM__Phosphata"/>
    <property type="match status" value="1"/>
</dbReference>
<comment type="pathway">
    <text evidence="2">Organic acid metabolism; glycolate biosynthesis; glycolate from 2-phosphoglycolate: step 1/1.</text>
</comment>
<dbReference type="RefSeq" id="WP_009814410.1">
    <property type="nucleotide sequence ID" value="NZ_CH724156.1"/>
</dbReference>
<dbReference type="PANTHER" id="PTHR43434">
    <property type="entry name" value="PHOSPHOGLYCOLATE PHOSPHATASE"/>
    <property type="match status" value="1"/>
</dbReference>
<accession>A3SMA6</accession>
<keyword evidence="6" id="KW-1185">Reference proteome</keyword>